<dbReference type="VEuPathDB" id="FungiDB:SPRG_18603"/>
<organism evidence="1 2">
    <name type="scientific">Saprolegnia parasitica (strain CBS 223.65)</name>
    <dbReference type="NCBI Taxonomy" id="695850"/>
    <lineage>
        <taxon>Eukaryota</taxon>
        <taxon>Sar</taxon>
        <taxon>Stramenopiles</taxon>
        <taxon>Oomycota</taxon>
        <taxon>Saprolegniomycetes</taxon>
        <taxon>Saprolegniales</taxon>
        <taxon>Saprolegniaceae</taxon>
        <taxon>Saprolegnia</taxon>
    </lineage>
</organism>
<dbReference type="RefSeq" id="XP_012213432.1">
    <property type="nucleotide sequence ID" value="XM_012358042.1"/>
</dbReference>
<dbReference type="AlphaFoldDB" id="A0A067BNB8"/>
<reference evidence="1 2" key="1">
    <citation type="journal article" date="2013" name="PLoS Genet.">
        <title>Distinctive expansion of potential virulence genes in the genome of the oomycete fish pathogen Saprolegnia parasitica.</title>
        <authorList>
            <person name="Jiang R.H."/>
            <person name="de Bruijn I."/>
            <person name="Haas B.J."/>
            <person name="Belmonte R."/>
            <person name="Lobach L."/>
            <person name="Christie J."/>
            <person name="van den Ackerveken G."/>
            <person name="Bottin A."/>
            <person name="Bulone V."/>
            <person name="Diaz-Moreno S.M."/>
            <person name="Dumas B."/>
            <person name="Fan L."/>
            <person name="Gaulin E."/>
            <person name="Govers F."/>
            <person name="Grenville-Briggs L.J."/>
            <person name="Horner N.R."/>
            <person name="Levin J.Z."/>
            <person name="Mammella M."/>
            <person name="Meijer H.J."/>
            <person name="Morris P."/>
            <person name="Nusbaum C."/>
            <person name="Oome S."/>
            <person name="Phillips A.J."/>
            <person name="van Rooyen D."/>
            <person name="Rzeszutek E."/>
            <person name="Saraiva M."/>
            <person name="Secombes C.J."/>
            <person name="Seidl M.F."/>
            <person name="Snel B."/>
            <person name="Stassen J.H."/>
            <person name="Sykes S."/>
            <person name="Tripathy S."/>
            <person name="van den Berg H."/>
            <person name="Vega-Arreguin J.C."/>
            <person name="Wawra S."/>
            <person name="Young S.K."/>
            <person name="Zeng Q."/>
            <person name="Dieguez-Uribeondo J."/>
            <person name="Russ C."/>
            <person name="Tyler B.M."/>
            <person name="van West P."/>
        </authorList>
    </citation>
    <scope>NUCLEOTIDE SEQUENCE [LARGE SCALE GENOMIC DNA]</scope>
    <source>
        <strain evidence="1 2">CBS 223.65</strain>
    </source>
</reference>
<proteinExistence type="predicted"/>
<gene>
    <name evidence="1" type="ORF">SPRG_18603</name>
</gene>
<evidence type="ECO:0000313" key="2">
    <source>
        <dbReference type="Proteomes" id="UP000030745"/>
    </source>
</evidence>
<accession>A0A067BNB8</accession>
<dbReference type="GeneID" id="24140126"/>
<sequence>MQRLHDQLDAQVQAWKDEAAKEAERDKATASLPLEASIDTTFEPESMWRSTPPTPEEIYLDDTSNGLFDTEAILDFTVLDA</sequence>
<dbReference type="KEGG" id="spar:SPRG_18603"/>
<protein>
    <submittedName>
        <fullName evidence="1">Uncharacterized protein</fullName>
    </submittedName>
</protein>
<evidence type="ECO:0000313" key="1">
    <source>
        <dbReference type="EMBL" id="KDO15861.1"/>
    </source>
</evidence>
<dbReference type="EMBL" id="KK584512">
    <property type="protein sequence ID" value="KDO15861.1"/>
    <property type="molecule type" value="Genomic_DNA"/>
</dbReference>
<dbReference type="Proteomes" id="UP000030745">
    <property type="component" value="Unassembled WGS sequence"/>
</dbReference>
<name>A0A067BNB8_SAPPC</name>
<keyword evidence="2" id="KW-1185">Reference proteome</keyword>